<dbReference type="CDD" id="cd08288">
    <property type="entry name" value="MDR_yhdh"/>
    <property type="match status" value="1"/>
</dbReference>
<dbReference type="InterPro" id="IPR013149">
    <property type="entry name" value="ADH-like_C"/>
</dbReference>
<dbReference type="PANTHER" id="PTHR43677">
    <property type="entry name" value="SHORT-CHAIN DEHYDROGENASE/REDUCTASE"/>
    <property type="match status" value="1"/>
</dbReference>
<dbReference type="InterPro" id="IPR051397">
    <property type="entry name" value="Zn-ADH-like_protein"/>
</dbReference>
<feature type="domain" description="Enoyl reductase (ER)" evidence="1">
    <location>
        <begin position="16"/>
        <end position="326"/>
    </location>
</feature>
<sequence>MSETFPAYLISKSDSGQVAELKQITLDELMDGDVIVKVEYSTLNYKDGLALTGKAPVVRRFPLVPGIDFAGSVVSSDHPGFKQGDQVVLNGFGVGEVHSGGYAGMARVKGDWLVALPEGFTPRQAMAVGTAGYTAMLCVMALEQHGVTPESGEVLVTGAAGGVGSVAVSILSRLGYQVTASSGRASQTEYLIGLGAHQVIDRGEFSGKVKPLAKERWAAAIDVAGGNTLANLLSQINYGGAVAACGLAESMDLPASVAPFILRGVTLYGIDSVMASIEKRQRAWQRLAKDLDLEQLEKMIVEIPFEELPAAAAAILEGQVRGRALVRIPS</sequence>
<dbReference type="EMBL" id="JAHHGM010000015">
    <property type="protein sequence ID" value="MBT2990249.1"/>
    <property type="molecule type" value="Genomic_DNA"/>
</dbReference>
<dbReference type="NCBIfam" id="TIGR02823">
    <property type="entry name" value="oxido_YhdH"/>
    <property type="match status" value="1"/>
</dbReference>
<accession>A0A944MCP4</accession>
<dbReference type="InterPro" id="IPR014188">
    <property type="entry name" value="Acrylyl-CoA_reductase_AcuI"/>
</dbReference>
<gene>
    <name evidence="2" type="ORF">KME65_14945</name>
</gene>
<dbReference type="InterPro" id="IPR013154">
    <property type="entry name" value="ADH-like_N"/>
</dbReference>
<proteinExistence type="predicted"/>
<evidence type="ECO:0000313" key="2">
    <source>
        <dbReference type="EMBL" id="MBT2990249.1"/>
    </source>
</evidence>
<organism evidence="2 3">
    <name type="scientific">Candidatus Thiodiazotropha taylori</name>
    <dbReference type="NCBI Taxonomy" id="2792791"/>
    <lineage>
        <taxon>Bacteria</taxon>
        <taxon>Pseudomonadati</taxon>
        <taxon>Pseudomonadota</taxon>
        <taxon>Gammaproteobacteria</taxon>
        <taxon>Chromatiales</taxon>
        <taxon>Sedimenticolaceae</taxon>
        <taxon>Candidatus Thiodiazotropha</taxon>
    </lineage>
</organism>
<dbReference type="AlphaFoldDB" id="A0A944MCP4"/>
<dbReference type="InterPro" id="IPR011032">
    <property type="entry name" value="GroES-like_sf"/>
</dbReference>
<dbReference type="Gene3D" id="3.40.50.720">
    <property type="entry name" value="NAD(P)-binding Rossmann-like Domain"/>
    <property type="match status" value="1"/>
</dbReference>
<dbReference type="GO" id="GO:0043957">
    <property type="term" value="F:acryloyl-CoA reductase (NADPH) activity"/>
    <property type="evidence" value="ECO:0007669"/>
    <property type="project" value="TreeGrafter"/>
</dbReference>
<protein>
    <submittedName>
        <fullName evidence="2">Oxidoreductase</fullName>
    </submittedName>
</protein>
<dbReference type="Pfam" id="PF00107">
    <property type="entry name" value="ADH_zinc_N"/>
    <property type="match status" value="1"/>
</dbReference>
<evidence type="ECO:0000259" key="1">
    <source>
        <dbReference type="SMART" id="SM00829"/>
    </source>
</evidence>
<dbReference type="SMART" id="SM00829">
    <property type="entry name" value="PKS_ER"/>
    <property type="match status" value="1"/>
</dbReference>
<dbReference type="SUPFAM" id="SSF50129">
    <property type="entry name" value="GroES-like"/>
    <property type="match status" value="1"/>
</dbReference>
<dbReference type="Proteomes" id="UP000770889">
    <property type="component" value="Unassembled WGS sequence"/>
</dbReference>
<dbReference type="SUPFAM" id="SSF51735">
    <property type="entry name" value="NAD(P)-binding Rossmann-fold domains"/>
    <property type="match status" value="1"/>
</dbReference>
<dbReference type="InterPro" id="IPR036291">
    <property type="entry name" value="NAD(P)-bd_dom_sf"/>
</dbReference>
<evidence type="ECO:0000313" key="3">
    <source>
        <dbReference type="Proteomes" id="UP000770889"/>
    </source>
</evidence>
<reference evidence="2 3" key="1">
    <citation type="submission" date="2021-05" db="EMBL/GenBank/DDBJ databases">
        <title>Genetic and Functional Diversity in Clade A Lucinid endosymbionts from the Bahamas.</title>
        <authorList>
            <person name="Giani N.M."/>
            <person name="Engel A.S."/>
            <person name="Campbell B.J."/>
        </authorList>
    </citation>
    <scope>NUCLEOTIDE SEQUENCE [LARGE SCALE GENOMIC DNA]</scope>
    <source>
        <strain evidence="2">LUC16012Gg_MoonRockCtena</strain>
    </source>
</reference>
<dbReference type="Gene3D" id="3.90.180.10">
    <property type="entry name" value="Medium-chain alcohol dehydrogenases, catalytic domain"/>
    <property type="match status" value="1"/>
</dbReference>
<dbReference type="PANTHER" id="PTHR43677:SF1">
    <property type="entry name" value="ACRYLYL-COA REDUCTASE ACUI-RELATED"/>
    <property type="match status" value="1"/>
</dbReference>
<comment type="caution">
    <text evidence="2">The sequence shown here is derived from an EMBL/GenBank/DDBJ whole genome shotgun (WGS) entry which is preliminary data.</text>
</comment>
<name>A0A944MCP4_9GAMM</name>
<dbReference type="Pfam" id="PF08240">
    <property type="entry name" value="ADH_N"/>
    <property type="match status" value="1"/>
</dbReference>
<dbReference type="InterPro" id="IPR020843">
    <property type="entry name" value="ER"/>
</dbReference>